<protein>
    <submittedName>
        <fullName evidence="1">Deazaflavin-dependent nitroreductase family protein</fullName>
    </submittedName>
</protein>
<evidence type="ECO:0000313" key="1">
    <source>
        <dbReference type="EMBL" id="SIA89824.1"/>
    </source>
</evidence>
<gene>
    <name evidence="1" type="ORF">SAMEA2070301_02324</name>
</gene>
<dbReference type="InterPro" id="IPR004378">
    <property type="entry name" value="F420H2_quin_Rdtase"/>
</dbReference>
<dbReference type="EMBL" id="FSHM01000003">
    <property type="protein sequence ID" value="SIA89824.1"/>
    <property type="molecule type" value="Genomic_DNA"/>
</dbReference>
<dbReference type="GO" id="GO:0016491">
    <property type="term" value="F:oxidoreductase activity"/>
    <property type="evidence" value="ECO:0007669"/>
    <property type="project" value="InterPro"/>
</dbReference>
<reference evidence="1 2" key="1">
    <citation type="submission" date="2016-11" db="EMBL/GenBank/DDBJ databases">
        <authorList>
            <consortium name="Pathogen Informatics"/>
        </authorList>
    </citation>
    <scope>NUCLEOTIDE SEQUENCE [LARGE SCALE GENOMIC DNA]</scope>
    <source>
        <strain evidence="1 2">104</strain>
    </source>
</reference>
<dbReference type="InterPro" id="IPR012349">
    <property type="entry name" value="Split_barrel_FMN-bd"/>
</dbReference>
<evidence type="ECO:0000313" key="2">
    <source>
        <dbReference type="Proteomes" id="UP000185210"/>
    </source>
</evidence>
<accession>A0AB38CYK7</accession>
<name>A0AB38CYK7_9MYCO</name>
<organism evidence="1 2">
    <name type="scientific">Mycobacteroides abscessus subsp. abscessus</name>
    <dbReference type="NCBI Taxonomy" id="1185650"/>
    <lineage>
        <taxon>Bacteria</taxon>
        <taxon>Bacillati</taxon>
        <taxon>Actinomycetota</taxon>
        <taxon>Actinomycetes</taxon>
        <taxon>Mycobacteriales</taxon>
        <taxon>Mycobacteriaceae</taxon>
        <taxon>Mycobacteroides</taxon>
        <taxon>Mycobacteroides abscessus</taxon>
    </lineage>
</organism>
<dbReference type="NCBIfam" id="TIGR00026">
    <property type="entry name" value="hi_GC_TIGR00026"/>
    <property type="match status" value="1"/>
</dbReference>
<comment type="caution">
    <text evidence="1">The sequence shown here is derived from an EMBL/GenBank/DDBJ whole genome shotgun (WGS) entry which is preliminary data.</text>
</comment>
<dbReference type="AlphaFoldDB" id="A0AB38CYK7"/>
<dbReference type="Pfam" id="PF04075">
    <property type="entry name" value="F420H2_quin_red"/>
    <property type="match status" value="1"/>
</dbReference>
<proteinExistence type="predicted"/>
<dbReference type="Gene3D" id="2.30.110.10">
    <property type="entry name" value="Electron Transport, Fmn-binding Protein, Chain A"/>
    <property type="match status" value="1"/>
</dbReference>
<dbReference type="Proteomes" id="UP000185210">
    <property type="component" value="Unassembled WGS sequence"/>
</dbReference>
<sequence length="149" mass="16075">MTTVTNTQPPRWLKPMNKVVRAFHRLGVPTGPAMVLTVPGRKTGQPRPTPITPFEVDGQLFAVGGYPGSDWARNAAAAGAGTLTKGNKVRHIRIVTVPPHVARRVLREFALQVPVGVRFAKSAGLVRQGTPDEFEGLAGTLSVFRFDPD</sequence>